<proteinExistence type="predicted"/>
<dbReference type="Proteomes" id="UP000178975">
    <property type="component" value="Unassembled WGS sequence"/>
</dbReference>
<gene>
    <name evidence="1" type="ORF">A2456_02280</name>
</gene>
<name>A0A1F6YWP6_9BACT</name>
<sequence length="79" mass="8976">MLFCLTAGLAKNQHKLFLFYAENCPNGIGHGKKSGFAGTAESNHKKIFNIFVFRQAKNFFLERSGFIFNIMSKVEVKEI</sequence>
<organism evidence="1 2">
    <name type="scientific">Candidatus Nomurabacteria bacterium RIFOXYC2_FULL_36_19</name>
    <dbReference type="NCBI Taxonomy" id="1801806"/>
    <lineage>
        <taxon>Bacteria</taxon>
        <taxon>Candidatus Nomuraibacteriota</taxon>
    </lineage>
</organism>
<dbReference type="EMBL" id="MFWE01000002">
    <property type="protein sequence ID" value="OGJ10831.1"/>
    <property type="molecule type" value="Genomic_DNA"/>
</dbReference>
<protein>
    <submittedName>
        <fullName evidence="1">Uncharacterized protein</fullName>
    </submittedName>
</protein>
<dbReference type="AlphaFoldDB" id="A0A1F6YWP6"/>
<evidence type="ECO:0000313" key="1">
    <source>
        <dbReference type="EMBL" id="OGJ10831.1"/>
    </source>
</evidence>
<evidence type="ECO:0000313" key="2">
    <source>
        <dbReference type="Proteomes" id="UP000178975"/>
    </source>
</evidence>
<accession>A0A1F6YWP6</accession>
<comment type="caution">
    <text evidence="1">The sequence shown here is derived from an EMBL/GenBank/DDBJ whole genome shotgun (WGS) entry which is preliminary data.</text>
</comment>
<reference evidence="1 2" key="1">
    <citation type="journal article" date="2016" name="Nat. Commun.">
        <title>Thousands of microbial genomes shed light on interconnected biogeochemical processes in an aquifer system.</title>
        <authorList>
            <person name="Anantharaman K."/>
            <person name="Brown C.T."/>
            <person name="Hug L.A."/>
            <person name="Sharon I."/>
            <person name="Castelle C.J."/>
            <person name="Probst A.J."/>
            <person name="Thomas B.C."/>
            <person name="Singh A."/>
            <person name="Wilkins M.J."/>
            <person name="Karaoz U."/>
            <person name="Brodie E.L."/>
            <person name="Williams K.H."/>
            <person name="Hubbard S.S."/>
            <person name="Banfield J.F."/>
        </authorList>
    </citation>
    <scope>NUCLEOTIDE SEQUENCE [LARGE SCALE GENOMIC DNA]</scope>
</reference>